<evidence type="ECO:0000313" key="2">
    <source>
        <dbReference type="Proteomes" id="UP000738359"/>
    </source>
</evidence>
<name>A0A9P6M6G4_MORAP</name>
<protein>
    <submittedName>
        <fullName evidence="1">Uncharacterized protein</fullName>
    </submittedName>
</protein>
<gene>
    <name evidence="1" type="ORF">BGZ70_009387</name>
</gene>
<dbReference type="AlphaFoldDB" id="A0A9P6M6G4"/>
<organism evidence="1 2">
    <name type="scientific">Mortierella alpina</name>
    <name type="common">Oleaginous fungus</name>
    <name type="synonym">Mortierella renispora</name>
    <dbReference type="NCBI Taxonomy" id="64518"/>
    <lineage>
        <taxon>Eukaryota</taxon>
        <taxon>Fungi</taxon>
        <taxon>Fungi incertae sedis</taxon>
        <taxon>Mucoromycota</taxon>
        <taxon>Mortierellomycotina</taxon>
        <taxon>Mortierellomycetes</taxon>
        <taxon>Mortierellales</taxon>
        <taxon>Mortierellaceae</taxon>
        <taxon>Mortierella</taxon>
    </lineage>
</organism>
<accession>A0A9P6M6G4</accession>
<keyword evidence="2" id="KW-1185">Reference proteome</keyword>
<reference evidence="1" key="1">
    <citation type="journal article" date="2020" name="Fungal Divers.">
        <title>Resolving the Mortierellaceae phylogeny through synthesis of multi-gene phylogenetics and phylogenomics.</title>
        <authorList>
            <person name="Vandepol N."/>
            <person name="Liber J."/>
            <person name="Desiro A."/>
            <person name="Na H."/>
            <person name="Kennedy M."/>
            <person name="Barry K."/>
            <person name="Grigoriev I.V."/>
            <person name="Miller A.N."/>
            <person name="O'Donnell K."/>
            <person name="Stajich J.E."/>
            <person name="Bonito G."/>
        </authorList>
    </citation>
    <scope>NUCLEOTIDE SEQUENCE</scope>
    <source>
        <strain evidence="1">CK1249</strain>
    </source>
</reference>
<comment type="caution">
    <text evidence="1">The sequence shown here is derived from an EMBL/GenBank/DDBJ whole genome shotgun (WGS) entry which is preliminary data.</text>
</comment>
<evidence type="ECO:0000313" key="1">
    <source>
        <dbReference type="EMBL" id="KAF9967472.1"/>
    </source>
</evidence>
<dbReference type="EMBL" id="JAAAHY010000076">
    <property type="protein sequence ID" value="KAF9967472.1"/>
    <property type="molecule type" value="Genomic_DNA"/>
</dbReference>
<proteinExistence type="predicted"/>
<sequence>MDLDTAIAGPQQQGRTSHTKLTRLCDAQSEHYYIYLTIEMELQQQGAEGPSSRRKPPTMQGMSILTFRKMLSSALQDLFGQAMGGGINIDILGFWTEQAKDPYNRMVTAAPVIGADNIPMEESATPSSLPTVSVRPSFSVTTAASAILRSHSLDINQLWNALTLFNTLVDDYEARFEVHYVSSTLLGLQANSRQLVW</sequence>
<dbReference type="OrthoDB" id="2419997at2759"/>
<dbReference type="Proteomes" id="UP000738359">
    <property type="component" value="Unassembled WGS sequence"/>
</dbReference>